<evidence type="ECO:0000313" key="2">
    <source>
        <dbReference type="EMBL" id="OAT19160.1"/>
    </source>
</evidence>
<dbReference type="RefSeq" id="WP_064516411.1">
    <property type="nucleotide sequence ID" value="NZ_LXEP01000029.1"/>
</dbReference>
<dbReference type="InterPro" id="IPR025320">
    <property type="entry name" value="DUF4225"/>
</dbReference>
<evidence type="ECO:0000256" key="1">
    <source>
        <dbReference type="SAM" id="Phobius"/>
    </source>
</evidence>
<keyword evidence="1" id="KW-0472">Membrane</keyword>
<keyword evidence="1" id="KW-0812">Transmembrane</keyword>
<keyword evidence="1" id="KW-1133">Transmembrane helix</keyword>
<dbReference type="EMBL" id="LXEP01000029">
    <property type="protein sequence ID" value="OAT19160.1"/>
    <property type="molecule type" value="Genomic_DNA"/>
</dbReference>
<evidence type="ECO:0008006" key="4">
    <source>
        <dbReference type="Google" id="ProtNLM"/>
    </source>
</evidence>
<gene>
    <name evidence="2" type="ORF">M977_02983</name>
</gene>
<dbReference type="Proteomes" id="UP000078504">
    <property type="component" value="Unassembled WGS sequence"/>
</dbReference>
<proteinExistence type="predicted"/>
<feature type="transmembrane region" description="Helical" evidence="1">
    <location>
        <begin position="132"/>
        <end position="153"/>
    </location>
</feature>
<organism evidence="2 3">
    <name type="scientific">Buttiauxella gaviniae ATCC 51604</name>
    <dbReference type="NCBI Taxonomy" id="1354253"/>
    <lineage>
        <taxon>Bacteria</taxon>
        <taxon>Pseudomonadati</taxon>
        <taxon>Pseudomonadota</taxon>
        <taxon>Gammaproteobacteria</taxon>
        <taxon>Enterobacterales</taxon>
        <taxon>Enterobacteriaceae</taxon>
        <taxon>Buttiauxella</taxon>
    </lineage>
</organism>
<evidence type="ECO:0000313" key="3">
    <source>
        <dbReference type="Proteomes" id="UP000078504"/>
    </source>
</evidence>
<dbReference type="PATRIC" id="fig|1354253.4.peg.3031"/>
<protein>
    <recommendedName>
        <fullName evidence="4">DUF4225 domain-containing protein</fullName>
    </recommendedName>
</protein>
<sequence length="279" mass="31220">MDAWKEYLESNPDIKNHLDMDSDAERVSIETFLNKQNELIQVMNEVARKFIQWSMAKDHFISEIIAYSSEINSKINNGEMTVTEAINAINNEILSLKKQSEELSRNNRRQVIIVKLGLDDAKQRRQQENIDLVVVGVGFVAGGLQIASGAALIGSGVGIIPGTLLVAHGINNVIESGYFLLFRESCIGPVRFVYEGIGDIIGLNKQESDVIYTFVDVGISLNGLLAYKLTEEATRLYRYINADLLWGMKQMGMKMMSKKELVLEVLGDANTVFGQYRAY</sequence>
<dbReference type="AlphaFoldDB" id="A0A1B7HU78"/>
<name>A0A1B7HU78_9ENTR</name>
<comment type="caution">
    <text evidence="2">The sequence shown here is derived from an EMBL/GenBank/DDBJ whole genome shotgun (WGS) entry which is preliminary data.</text>
</comment>
<accession>A0A1B7HU78</accession>
<feature type="transmembrane region" description="Helical" evidence="1">
    <location>
        <begin position="159"/>
        <end position="181"/>
    </location>
</feature>
<reference evidence="2 3" key="1">
    <citation type="submission" date="2016-04" db="EMBL/GenBank/DDBJ databases">
        <title>ATOL: Assembling a taxonomically balanced genome-scale reconstruction of the evolutionary history of the Enterobacteriaceae.</title>
        <authorList>
            <person name="Plunkett G.III."/>
            <person name="Neeno-Eckwall E.C."/>
            <person name="Glasner J.D."/>
            <person name="Perna N.T."/>
        </authorList>
    </citation>
    <scope>NUCLEOTIDE SEQUENCE [LARGE SCALE GENOMIC DNA]</scope>
    <source>
        <strain evidence="2 3">ATCC 51604</strain>
    </source>
</reference>
<dbReference type="Pfam" id="PF13988">
    <property type="entry name" value="DUF4225"/>
    <property type="match status" value="1"/>
</dbReference>